<protein>
    <submittedName>
        <fullName evidence="1">Uncharacterized protein</fullName>
    </submittedName>
</protein>
<proteinExistence type="predicted"/>
<dbReference type="AlphaFoldDB" id="A0A9E7FAG9"/>
<evidence type="ECO:0000313" key="2">
    <source>
        <dbReference type="Proteomes" id="UP001055439"/>
    </source>
</evidence>
<keyword evidence="2" id="KW-1185">Reference proteome</keyword>
<evidence type="ECO:0000313" key="1">
    <source>
        <dbReference type="EMBL" id="URD90627.1"/>
    </source>
</evidence>
<gene>
    <name evidence="1" type="ORF">MUK42_34459</name>
</gene>
<organism evidence="1 2">
    <name type="scientific">Musa troglodytarum</name>
    <name type="common">fe'i banana</name>
    <dbReference type="NCBI Taxonomy" id="320322"/>
    <lineage>
        <taxon>Eukaryota</taxon>
        <taxon>Viridiplantae</taxon>
        <taxon>Streptophyta</taxon>
        <taxon>Embryophyta</taxon>
        <taxon>Tracheophyta</taxon>
        <taxon>Spermatophyta</taxon>
        <taxon>Magnoliopsida</taxon>
        <taxon>Liliopsida</taxon>
        <taxon>Zingiberales</taxon>
        <taxon>Musaceae</taxon>
        <taxon>Musa</taxon>
    </lineage>
</organism>
<dbReference type="Proteomes" id="UP001055439">
    <property type="component" value="Chromosome 2"/>
</dbReference>
<reference evidence="1" key="1">
    <citation type="submission" date="2022-05" db="EMBL/GenBank/DDBJ databases">
        <title>The Musa troglodytarum L. genome provides insights into the mechanism of non-climacteric behaviour and enrichment of carotenoids.</title>
        <authorList>
            <person name="Wang J."/>
        </authorList>
    </citation>
    <scope>NUCLEOTIDE SEQUENCE</scope>
    <source>
        <tissue evidence="1">Leaf</tissue>
    </source>
</reference>
<accession>A0A9E7FAG9</accession>
<name>A0A9E7FAG9_9LILI</name>
<sequence>MSSGRLHLVPTWTGGTQTKVDAATSSAASDPGQRKLCLQSSNSATKGALVLSVSEWLELGSKLLSFYYSGNLFIIQEGIASELIAYTFDLLNYMYCWFHSLFGPRNYLVICPHTKPLSSATFRRYKYYYLKLLAVLQNQNQPENTEDTDAAEVNKMRSLPTIMLPVAKAETGSVAEEQIFSRLLFPCILSLTPVGLPSCSCSIIYLDHREVTEWEDFFFLYLYGKLL</sequence>
<dbReference type="EMBL" id="CP097504">
    <property type="protein sequence ID" value="URD90627.1"/>
    <property type="molecule type" value="Genomic_DNA"/>
</dbReference>